<accession>A0ABQ8V8J5</accession>
<reference evidence="1" key="1">
    <citation type="submission" date="2022-08" db="EMBL/GenBank/DDBJ databases">
        <title>A Global Phylogenomic Analysis of the Shiitake Genus Lentinula.</title>
        <authorList>
            <consortium name="DOE Joint Genome Institute"/>
            <person name="Sierra-Patev S."/>
            <person name="Min B."/>
            <person name="Naranjo-Ortiz M."/>
            <person name="Looney B."/>
            <person name="Konkel Z."/>
            <person name="Slot J.C."/>
            <person name="Sakamoto Y."/>
            <person name="Steenwyk J.L."/>
            <person name="Rokas A."/>
            <person name="Carro J."/>
            <person name="Camarero S."/>
            <person name="Ferreira P."/>
            <person name="Molpeceres G."/>
            <person name="Ruiz-Duenas F.J."/>
            <person name="Serrano A."/>
            <person name="Henrissat B."/>
            <person name="Drula E."/>
            <person name="Hughes K.W."/>
            <person name="Mata J.L."/>
            <person name="Ishikawa N.K."/>
            <person name="Vargas-Isla R."/>
            <person name="Ushijima S."/>
            <person name="Smith C.A."/>
            <person name="Ahrendt S."/>
            <person name="Andreopoulos W."/>
            <person name="He G."/>
            <person name="Labutti K."/>
            <person name="Lipzen A."/>
            <person name="Ng V."/>
            <person name="Riley R."/>
            <person name="Sandor L."/>
            <person name="Barry K."/>
            <person name="Martinez A.T."/>
            <person name="Xiao Y."/>
            <person name="Gibbons J.G."/>
            <person name="Terashima K."/>
            <person name="Grigoriev I.V."/>
            <person name="Hibbett D.S."/>
        </authorList>
    </citation>
    <scope>NUCLEOTIDE SEQUENCE</scope>
    <source>
        <strain evidence="1">RHP3577 ss4</strain>
    </source>
</reference>
<keyword evidence="2" id="KW-1185">Reference proteome</keyword>
<comment type="caution">
    <text evidence="1">The sequence shown here is derived from an EMBL/GenBank/DDBJ whole genome shotgun (WGS) entry which is preliminary data.</text>
</comment>
<dbReference type="Proteomes" id="UP001150217">
    <property type="component" value="Unassembled WGS sequence"/>
</dbReference>
<proteinExistence type="predicted"/>
<evidence type="ECO:0000313" key="1">
    <source>
        <dbReference type="EMBL" id="KAJ4480315.1"/>
    </source>
</evidence>
<name>A0ABQ8V8J5_9AGAR</name>
<organism evidence="1 2">
    <name type="scientific">Lentinula lateritia</name>
    <dbReference type="NCBI Taxonomy" id="40482"/>
    <lineage>
        <taxon>Eukaryota</taxon>
        <taxon>Fungi</taxon>
        <taxon>Dikarya</taxon>
        <taxon>Basidiomycota</taxon>
        <taxon>Agaricomycotina</taxon>
        <taxon>Agaricomycetes</taxon>
        <taxon>Agaricomycetidae</taxon>
        <taxon>Agaricales</taxon>
        <taxon>Marasmiineae</taxon>
        <taxon>Omphalotaceae</taxon>
        <taxon>Lentinula</taxon>
    </lineage>
</organism>
<evidence type="ECO:0000313" key="2">
    <source>
        <dbReference type="Proteomes" id="UP001150217"/>
    </source>
</evidence>
<dbReference type="EMBL" id="JANVFT010000061">
    <property type="protein sequence ID" value="KAJ4480315.1"/>
    <property type="molecule type" value="Genomic_DNA"/>
</dbReference>
<gene>
    <name evidence="1" type="ORF">C8R41DRAFT_869118</name>
</gene>
<sequence>MIQYFETGASVTVATFGVESTDEIALTPSTILPPPSQNPHLRSNCSDCWASEPLIFSWKVKGSVKEKTFPTPTSIVDNAVTSVGAHTTSPTLSQLEICRRYKCPPNLMTGAREPKQSQAGYILGGRPECSGWTLKSENEEEKKHIRNLELPYTVANLVNRLDLSICAPTPRRKSIVTRYMHMPQKAIIWRFVGMHRECKISHVNCINTYLCFAFTILDSIWHWQERQMKEPEMCILSTILDEVQHPQYMSNNLSIRAWWLVLLPVSGFMAAMQSCLDNPLPTNGIDILATLLQVLFEGIGANYRIDVAGPGTF</sequence>
<protein>
    <submittedName>
        <fullName evidence="1">Uncharacterized protein</fullName>
    </submittedName>
</protein>